<dbReference type="GO" id="GO:0005524">
    <property type="term" value="F:ATP binding"/>
    <property type="evidence" value="ECO:0007669"/>
    <property type="project" value="UniProtKB-UniRule"/>
</dbReference>
<dbReference type="SUPFAM" id="SSF52540">
    <property type="entry name" value="P-loop containing nucleoside triphosphate hydrolases"/>
    <property type="match status" value="1"/>
</dbReference>
<sequence length="588" mass="64319">MNDPDLSEAQQALVDAEESLLAAACPGAGKTQAMVARYLKRTGEEDRRGVALLSFTNTAVDEVRLRCAQRADALRVPHFVGTFDAFVHRFVVTAFYAKAFGQKPNYVQSWADIDSARFRLPEMGRTRDLDLAWFDFEPDGRAQLILGRVPHAFGDAAAHRMLARRKPEAESQAAHLFGRLLRAGTVSCEAARVLAEYRLSIPDERAVLAPLLRARFAEIIVDEAQDCGREELLILRFLRDCGVRIVMVGDLDQAIYEFRNATPAAVEEFAAGLPGRISLGDNWRSSRAVCAFNSALRSGRLTEAAYGDASLTQHPVHLLQFTKLEQIVPAALEVAERYKLSAKEMMLLSHAEAHGMKAAGAVNIDSSASSRVLAIAHAGFQLRSQQTAPKTRRGALAQVERAVLAALTADRATPDHSLAALCEEAGLERRWLEGFAVRMALALDPTGQSKQVFAAEVRAFLKTASWGVVPPPDPAVLSRLFKAPLDSAWAGVAGFGITPAVRHSTVHGVKGMEFPGVVLVLPERLRVHPVTERTVLDDWEGDHDSEARRVLYVAGSRARRLLICAVHRKHAARVSALLTAWCVPHLHA</sequence>
<keyword evidence="4 9" id="KW-0067">ATP-binding</keyword>
<gene>
    <name evidence="11" type="ORF">SNA_29945</name>
</gene>
<keyword evidence="12" id="KW-1185">Reference proteome</keyword>
<evidence type="ECO:0000256" key="9">
    <source>
        <dbReference type="PROSITE-ProRule" id="PRU00560"/>
    </source>
</evidence>
<dbReference type="GO" id="GO:0016887">
    <property type="term" value="F:ATP hydrolysis activity"/>
    <property type="evidence" value="ECO:0007669"/>
    <property type="project" value="RHEA"/>
</dbReference>
<reference evidence="11 12" key="1">
    <citation type="submission" date="2014-09" db="EMBL/GenBank/DDBJ databases">
        <title>Draft genome sequence of Streptomyces natalensis ATCC 27448, producer of the antifungal pimaricin.</title>
        <authorList>
            <person name="Mendes M.V."/>
            <person name="Beites T."/>
            <person name="Pires S."/>
            <person name="Santos C.L."/>
            <person name="Moradas-Ferreira P."/>
        </authorList>
    </citation>
    <scope>NUCLEOTIDE SEQUENCE [LARGE SCALE GENOMIC DNA]</scope>
    <source>
        <strain evidence="11 12">ATCC 27448</strain>
    </source>
</reference>
<keyword evidence="1 9" id="KW-0547">Nucleotide-binding</keyword>
<proteinExistence type="predicted"/>
<protein>
    <recommendedName>
        <fullName evidence="7">DNA 3'-5' helicase</fullName>
        <ecNumber evidence="7">5.6.2.4</ecNumber>
    </recommendedName>
</protein>
<dbReference type="PROSITE" id="PS51198">
    <property type="entry name" value="UVRD_HELICASE_ATP_BIND"/>
    <property type="match status" value="1"/>
</dbReference>
<evidence type="ECO:0000256" key="2">
    <source>
        <dbReference type="ARBA" id="ARBA00022801"/>
    </source>
</evidence>
<dbReference type="GO" id="GO:0033202">
    <property type="term" value="C:DNA helicase complex"/>
    <property type="evidence" value="ECO:0007669"/>
    <property type="project" value="TreeGrafter"/>
</dbReference>
<comment type="caution">
    <text evidence="11">The sequence shown here is derived from an EMBL/GenBank/DDBJ whole genome shotgun (WGS) entry which is preliminary data.</text>
</comment>
<evidence type="ECO:0000256" key="4">
    <source>
        <dbReference type="ARBA" id="ARBA00022840"/>
    </source>
</evidence>
<evidence type="ECO:0000256" key="7">
    <source>
        <dbReference type="ARBA" id="ARBA00034808"/>
    </source>
</evidence>
<dbReference type="GO" id="GO:0005829">
    <property type="term" value="C:cytosol"/>
    <property type="evidence" value="ECO:0007669"/>
    <property type="project" value="TreeGrafter"/>
</dbReference>
<feature type="binding site" evidence="9">
    <location>
        <begin position="24"/>
        <end position="31"/>
    </location>
    <ligand>
        <name>ATP</name>
        <dbReference type="ChEBI" id="CHEBI:30616"/>
    </ligand>
</feature>
<dbReference type="Pfam" id="PF00580">
    <property type="entry name" value="UvrD-helicase"/>
    <property type="match status" value="1"/>
</dbReference>
<dbReference type="InterPro" id="IPR000212">
    <property type="entry name" value="DNA_helicase_UvrD/REP"/>
</dbReference>
<dbReference type="Pfam" id="PF13361">
    <property type="entry name" value="UvrD_C"/>
    <property type="match status" value="1"/>
</dbReference>
<evidence type="ECO:0000256" key="3">
    <source>
        <dbReference type="ARBA" id="ARBA00022806"/>
    </source>
</evidence>
<evidence type="ECO:0000256" key="1">
    <source>
        <dbReference type="ARBA" id="ARBA00022741"/>
    </source>
</evidence>
<evidence type="ECO:0000256" key="5">
    <source>
        <dbReference type="ARBA" id="ARBA00023235"/>
    </source>
</evidence>
<accession>A0A0D7CGF6</accession>
<dbReference type="GO" id="GO:0043138">
    <property type="term" value="F:3'-5' DNA helicase activity"/>
    <property type="evidence" value="ECO:0007669"/>
    <property type="project" value="UniProtKB-EC"/>
</dbReference>
<dbReference type="AlphaFoldDB" id="A0A0D7CGF6"/>
<evidence type="ECO:0000313" key="11">
    <source>
        <dbReference type="EMBL" id="KIZ14950.1"/>
    </source>
</evidence>
<keyword evidence="2 9" id="KW-0378">Hydrolase</keyword>
<dbReference type="PANTHER" id="PTHR11070:SF2">
    <property type="entry name" value="ATP-DEPENDENT DNA HELICASE SRS2"/>
    <property type="match status" value="1"/>
</dbReference>
<keyword evidence="5" id="KW-0413">Isomerase</keyword>
<organism evidence="11 12">
    <name type="scientific">Streptomyces natalensis ATCC 27448</name>
    <dbReference type="NCBI Taxonomy" id="1240678"/>
    <lineage>
        <taxon>Bacteria</taxon>
        <taxon>Bacillati</taxon>
        <taxon>Actinomycetota</taxon>
        <taxon>Actinomycetes</taxon>
        <taxon>Kitasatosporales</taxon>
        <taxon>Streptomycetaceae</taxon>
        <taxon>Streptomyces</taxon>
    </lineage>
</organism>
<dbReference type="EC" id="5.6.2.4" evidence="7"/>
<dbReference type="PATRIC" id="fig|1240678.4.peg.6410"/>
<dbReference type="Proteomes" id="UP000032458">
    <property type="component" value="Unassembled WGS sequence"/>
</dbReference>
<dbReference type="RefSeq" id="WP_030063690.1">
    <property type="nucleotide sequence ID" value="NZ_JRKI01000039.1"/>
</dbReference>
<feature type="domain" description="UvrD-like helicase ATP-binding" evidence="10">
    <location>
        <begin position="3"/>
        <end position="286"/>
    </location>
</feature>
<keyword evidence="3 9" id="KW-0347">Helicase</keyword>
<dbReference type="EMBL" id="JRKI01000039">
    <property type="protein sequence ID" value="KIZ14950.1"/>
    <property type="molecule type" value="Genomic_DNA"/>
</dbReference>
<dbReference type="GO" id="GO:0003677">
    <property type="term" value="F:DNA binding"/>
    <property type="evidence" value="ECO:0007669"/>
    <property type="project" value="InterPro"/>
</dbReference>
<evidence type="ECO:0000313" key="12">
    <source>
        <dbReference type="Proteomes" id="UP000032458"/>
    </source>
</evidence>
<dbReference type="GO" id="GO:0000725">
    <property type="term" value="P:recombinational repair"/>
    <property type="evidence" value="ECO:0007669"/>
    <property type="project" value="TreeGrafter"/>
</dbReference>
<dbReference type="InterPro" id="IPR014017">
    <property type="entry name" value="DNA_helicase_UvrD-like_C"/>
</dbReference>
<dbReference type="InterPro" id="IPR027417">
    <property type="entry name" value="P-loop_NTPase"/>
</dbReference>
<name>A0A0D7CGF6_9ACTN</name>
<comment type="catalytic activity">
    <reaction evidence="8">
        <text>ATP + H2O = ADP + phosphate + H(+)</text>
        <dbReference type="Rhea" id="RHEA:13065"/>
        <dbReference type="ChEBI" id="CHEBI:15377"/>
        <dbReference type="ChEBI" id="CHEBI:15378"/>
        <dbReference type="ChEBI" id="CHEBI:30616"/>
        <dbReference type="ChEBI" id="CHEBI:43474"/>
        <dbReference type="ChEBI" id="CHEBI:456216"/>
        <dbReference type="EC" id="5.6.2.4"/>
    </reaction>
</comment>
<evidence type="ECO:0000256" key="6">
    <source>
        <dbReference type="ARBA" id="ARBA00034617"/>
    </source>
</evidence>
<comment type="catalytic activity">
    <reaction evidence="6">
        <text>Couples ATP hydrolysis with the unwinding of duplex DNA by translocating in the 3'-5' direction.</text>
        <dbReference type="EC" id="5.6.2.4"/>
    </reaction>
</comment>
<evidence type="ECO:0000256" key="8">
    <source>
        <dbReference type="ARBA" id="ARBA00048988"/>
    </source>
</evidence>
<evidence type="ECO:0000259" key="10">
    <source>
        <dbReference type="PROSITE" id="PS51198"/>
    </source>
</evidence>
<dbReference type="InterPro" id="IPR014016">
    <property type="entry name" value="UvrD-like_ATP-bd"/>
</dbReference>
<dbReference type="PANTHER" id="PTHR11070">
    <property type="entry name" value="UVRD / RECB / PCRA DNA HELICASE FAMILY MEMBER"/>
    <property type="match status" value="1"/>
</dbReference>
<dbReference type="Gene3D" id="3.40.50.300">
    <property type="entry name" value="P-loop containing nucleotide triphosphate hydrolases"/>
    <property type="match status" value="3"/>
</dbReference>